<gene>
    <name evidence="1" type="ORF">Tco_1066331</name>
</gene>
<evidence type="ECO:0000313" key="2">
    <source>
        <dbReference type="Proteomes" id="UP001151760"/>
    </source>
</evidence>
<sequence>MFGEELATQIALVESPQMVSIVKLHILKKGEYTLWSMWMEQYLTNTDYSLWQYLPEDCSSNITKTQRERKASKNILLFAYSECVSSEFPWNKGLPMSCGLRIKKGLDKAYDRFQKLISLLEDSCAVKEFEVISYGYNSQGKAFSSSFTLDDSVYRLTTNKTSASVSQVEASTSQTSNTSVEMPIVESVRPSGVIIKDWVSDDEDIY</sequence>
<protein>
    <submittedName>
        <fullName evidence="1">Uncharacterized protein</fullName>
    </submittedName>
</protein>
<accession>A0ABQ5HAY6</accession>
<reference evidence="1" key="1">
    <citation type="journal article" date="2022" name="Int. J. Mol. Sci.">
        <title>Draft Genome of Tanacetum Coccineum: Genomic Comparison of Closely Related Tanacetum-Family Plants.</title>
        <authorList>
            <person name="Yamashiro T."/>
            <person name="Shiraishi A."/>
            <person name="Nakayama K."/>
            <person name="Satake H."/>
        </authorList>
    </citation>
    <scope>NUCLEOTIDE SEQUENCE</scope>
</reference>
<dbReference type="Proteomes" id="UP001151760">
    <property type="component" value="Unassembled WGS sequence"/>
</dbReference>
<evidence type="ECO:0000313" key="1">
    <source>
        <dbReference type="EMBL" id="GJT84614.1"/>
    </source>
</evidence>
<proteinExistence type="predicted"/>
<organism evidence="1 2">
    <name type="scientific">Tanacetum coccineum</name>
    <dbReference type="NCBI Taxonomy" id="301880"/>
    <lineage>
        <taxon>Eukaryota</taxon>
        <taxon>Viridiplantae</taxon>
        <taxon>Streptophyta</taxon>
        <taxon>Embryophyta</taxon>
        <taxon>Tracheophyta</taxon>
        <taxon>Spermatophyta</taxon>
        <taxon>Magnoliopsida</taxon>
        <taxon>eudicotyledons</taxon>
        <taxon>Gunneridae</taxon>
        <taxon>Pentapetalae</taxon>
        <taxon>asterids</taxon>
        <taxon>campanulids</taxon>
        <taxon>Asterales</taxon>
        <taxon>Asteraceae</taxon>
        <taxon>Asteroideae</taxon>
        <taxon>Anthemideae</taxon>
        <taxon>Anthemidinae</taxon>
        <taxon>Tanacetum</taxon>
    </lineage>
</organism>
<comment type="caution">
    <text evidence="1">The sequence shown here is derived from an EMBL/GenBank/DDBJ whole genome shotgun (WGS) entry which is preliminary data.</text>
</comment>
<name>A0ABQ5HAY6_9ASTR</name>
<reference evidence="1" key="2">
    <citation type="submission" date="2022-01" db="EMBL/GenBank/DDBJ databases">
        <authorList>
            <person name="Yamashiro T."/>
            <person name="Shiraishi A."/>
            <person name="Satake H."/>
            <person name="Nakayama K."/>
        </authorList>
    </citation>
    <scope>NUCLEOTIDE SEQUENCE</scope>
</reference>
<dbReference type="EMBL" id="BQNB010019374">
    <property type="protein sequence ID" value="GJT84614.1"/>
    <property type="molecule type" value="Genomic_DNA"/>
</dbReference>
<keyword evidence="2" id="KW-1185">Reference proteome</keyword>